<dbReference type="Gene3D" id="3.30.450.40">
    <property type="match status" value="1"/>
</dbReference>
<dbReference type="EMBL" id="CP011367">
    <property type="protein sequence ID" value="AKJ93934.1"/>
    <property type="molecule type" value="Genomic_DNA"/>
</dbReference>
<protein>
    <submittedName>
        <fullName evidence="2">Histidine kinase</fullName>
    </submittedName>
</protein>
<keyword evidence="2" id="KW-0808">Transferase</keyword>
<dbReference type="SUPFAM" id="SSF55781">
    <property type="entry name" value="GAF domain-like"/>
    <property type="match status" value="1"/>
</dbReference>
<keyword evidence="2" id="KW-0418">Kinase</keyword>
<feature type="domain" description="GAF" evidence="1">
    <location>
        <begin position="24"/>
        <end position="176"/>
    </location>
</feature>
<dbReference type="Pfam" id="PF01590">
    <property type="entry name" value="GAF"/>
    <property type="match status" value="1"/>
</dbReference>
<dbReference type="KEGG" id="tvr:TVD_00505"/>
<organism evidence="2 3">
    <name type="scientific">Thioalkalivibrio versutus</name>
    <dbReference type="NCBI Taxonomy" id="106634"/>
    <lineage>
        <taxon>Bacteria</taxon>
        <taxon>Pseudomonadati</taxon>
        <taxon>Pseudomonadota</taxon>
        <taxon>Gammaproteobacteria</taxon>
        <taxon>Chromatiales</taxon>
        <taxon>Ectothiorhodospiraceae</taxon>
        <taxon>Thioalkalivibrio</taxon>
    </lineage>
</organism>
<reference evidence="2 3" key="1">
    <citation type="submission" date="2015-04" db="EMBL/GenBank/DDBJ databases">
        <title>Complete Sequence for the Genome of the Thioalkalivibrio versutus D301.</title>
        <authorList>
            <person name="Mu T."/>
            <person name="Zhou J."/>
            <person name="Xu X."/>
        </authorList>
    </citation>
    <scope>NUCLEOTIDE SEQUENCE [LARGE SCALE GENOMIC DNA]</scope>
    <source>
        <strain evidence="2 3">D301</strain>
    </source>
</reference>
<dbReference type="InterPro" id="IPR029016">
    <property type="entry name" value="GAF-like_dom_sf"/>
</dbReference>
<keyword evidence="3" id="KW-1185">Reference proteome</keyword>
<dbReference type="PATRIC" id="fig|106634.4.peg.104"/>
<gene>
    <name evidence="2" type="ORF">TVD_00505</name>
</gene>
<sequence length="240" mass="25799">MGEAFDAFDERLMELAHFVEEAESLEKGLAGLAALVSHAMECERCSIMLLKPDPDGGAARLRVQAHHGYLPDHAYDVRQPLGSGISGRVASARKGLLIRDLHASDLAAEARRAEGAGPVDVIAVPVILEGDLLGVINIDSPEGRGRLTQEDLRRALILALVVAKSVLVHRLKGLLRTSFTQMALARQPGAATGPITHAPERVARLLARTLYDEMSRAGFSRDHVLIAATELIGQVSEGRE</sequence>
<evidence type="ECO:0000313" key="3">
    <source>
        <dbReference type="Proteomes" id="UP000064201"/>
    </source>
</evidence>
<dbReference type="SMART" id="SM00065">
    <property type="entry name" value="GAF"/>
    <property type="match status" value="1"/>
</dbReference>
<dbReference type="GO" id="GO:0016301">
    <property type="term" value="F:kinase activity"/>
    <property type="evidence" value="ECO:0007669"/>
    <property type="project" value="UniProtKB-KW"/>
</dbReference>
<dbReference type="InterPro" id="IPR003018">
    <property type="entry name" value="GAF"/>
</dbReference>
<dbReference type="STRING" id="106634.TVD_00505"/>
<name>A0A0G3G0M0_9GAMM</name>
<accession>A0A0G3G0M0</accession>
<dbReference type="AlphaFoldDB" id="A0A0G3G0M0"/>
<proteinExistence type="predicted"/>
<evidence type="ECO:0000259" key="1">
    <source>
        <dbReference type="SMART" id="SM00065"/>
    </source>
</evidence>
<dbReference type="Proteomes" id="UP000064201">
    <property type="component" value="Chromosome"/>
</dbReference>
<dbReference type="OrthoDB" id="6116130at2"/>
<dbReference type="RefSeq" id="WP_047250519.1">
    <property type="nucleotide sequence ID" value="NZ_CP011367.1"/>
</dbReference>
<evidence type="ECO:0000313" key="2">
    <source>
        <dbReference type="EMBL" id="AKJ93934.1"/>
    </source>
</evidence>